<dbReference type="Proteomes" id="UP001265550">
    <property type="component" value="Unassembled WGS sequence"/>
</dbReference>
<evidence type="ECO:0000313" key="2">
    <source>
        <dbReference type="Proteomes" id="UP001265550"/>
    </source>
</evidence>
<gene>
    <name evidence="1" type="ORF">J2X09_005258</name>
</gene>
<proteinExistence type="predicted"/>
<protein>
    <submittedName>
        <fullName evidence="1">Uncharacterized protein</fullName>
    </submittedName>
</protein>
<sequence>MKVSLKKCSLKDVDQPRLAAIRCAFLGVRFVQVHKLALTSLHGGGSLEQLFKLAPVQPNTATLRAVVDLDAGALGDDK</sequence>
<name>A0ABU1VJ22_9BURK</name>
<keyword evidence="2" id="KW-1185">Reference proteome</keyword>
<evidence type="ECO:0000313" key="1">
    <source>
        <dbReference type="EMBL" id="MDR7097482.1"/>
    </source>
</evidence>
<organism evidence="1 2">
    <name type="scientific">Hydrogenophaga laconesensis</name>
    <dbReference type="NCBI Taxonomy" id="1805971"/>
    <lineage>
        <taxon>Bacteria</taxon>
        <taxon>Pseudomonadati</taxon>
        <taxon>Pseudomonadota</taxon>
        <taxon>Betaproteobacteria</taxon>
        <taxon>Burkholderiales</taxon>
        <taxon>Comamonadaceae</taxon>
        <taxon>Hydrogenophaga</taxon>
    </lineage>
</organism>
<dbReference type="EMBL" id="JAVDWE010000027">
    <property type="protein sequence ID" value="MDR7097482.1"/>
    <property type="molecule type" value="Genomic_DNA"/>
</dbReference>
<accession>A0ABU1VJ22</accession>
<comment type="caution">
    <text evidence="1">The sequence shown here is derived from an EMBL/GenBank/DDBJ whole genome shotgun (WGS) entry which is preliminary data.</text>
</comment>
<reference evidence="1 2" key="1">
    <citation type="submission" date="2023-07" db="EMBL/GenBank/DDBJ databases">
        <title>Sorghum-associated microbial communities from plants grown in Nebraska, USA.</title>
        <authorList>
            <person name="Schachtman D."/>
        </authorList>
    </citation>
    <scope>NUCLEOTIDE SEQUENCE [LARGE SCALE GENOMIC DNA]</scope>
    <source>
        <strain evidence="1 2">BE240</strain>
    </source>
</reference>